<dbReference type="Pfam" id="PF09660">
    <property type="entry name" value="DUF2397"/>
    <property type="match status" value="1"/>
</dbReference>
<organism evidence="1 2">
    <name type="scientific">Micromonospora azadirachtae</name>
    <dbReference type="NCBI Taxonomy" id="1970735"/>
    <lineage>
        <taxon>Bacteria</taxon>
        <taxon>Bacillati</taxon>
        <taxon>Actinomycetota</taxon>
        <taxon>Actinomycetes</taxon>
        <taxon>Micromonosporales</taxon>
        <taxon>Micromonosporaceae</taxon>
        <taxon>Micromonospora</taxon>
    </lineage>
</organism>
<gene>
    <name evidence="1" type="ORF">ACFQZ8_00040</name>
</gene>
<evidence type="ECO:0000313" key="1">
    <source>
        <dbReference type="EMBL" id="MFD0782339.1"/>
    </source>
</evidence>
<proteinExistence type="predicted"/>
<comment type="caution">
    <text evidence="1">The sequence shown here is derived from an EMBL/GenBank/DDBJ whole genome shotgun (WGS) entry which is preliminary data.</text>
</comment>
<protein>
    <submittedName>
        <fullName evidence="1">TIGR02677 family protein</fullName>
    </submittedName>
</protein>
<accession>A0ABW2ZVI3</accession>
<sequence>MVTSTSVSDRGRVSRRTTLAELAAYVSEKPYHALYWAIMDVFLQAAAAYQSRLRVDEVLAALRAGPWPYPLSESDLEDRLEYLFEHGNLTRDYDYDDAAMTLERYDRKLHIYDLTPEGEVVHDAMSSVRTNLRRVGGLQAVLLRQIVTLLDELIEQLESADPAGEVVYTRVEDLRSNFKAMTSNAALFMQQVNQMLATRTIDVEAFRRFKEDTISYLAGFLTDLDDLTVDIRERTGRLRGVPEPVRHRALARAARASGHKAVDGREAFEEWIAGAKASLDGVVDWFTADRGATTGIEVLSAKARQAVLGITHAVERIREAATLPSARTSDLLALAGMFERAEGDEVHAIWKAAFGLTPSRHFGDLHSDSDLTPDELPVKQAPRIEVSLKLQAHEAGDTVRQAPRLPDHSATRQVLAGHAREEIAAVAAAADLLVGMGTRRLSELDTILDRPTLKLLARLVFRAQKARPDAQRWQQATSVDGRLQVRIRAPRPVSATTVRSESGEWILLDYEVAISASGPRQRER</sequence>
<dbReference type="InterPro" id="IPR013493">
    <property type="entry name" value="CHP02677"/>
</dbReference>
<evidence type="ECO:0000313" key="2">
    <source>
        <dbReference type="Proteomes" id="UP001597053"/>
    </source>
</evidence>
<keyword evidence="2" id="KW-1185">Reference proteome</keyword>
<dbReference type="Proteomes" id="UP001597053">
    <property type="component" value="Unassembled WGS sequence"/>
</dbReference>
<name>A0ABW2ZVI3_9ACTN</name>
<dbReference type="NCBIfam" id="TIGR02677">
    <property type="entry name" value="TIGR02677 family protein"/>
    <property type="match status" value="1"/>
</dbReference>
<reference evidence="2" key="1">
    <citation type="journal article" date="2019" name="Int. J. Syst. Evol. Microbiol.">
        <title>The Global Catalogue of Microorganisms (GCM) 10K type strain sequencing project: providing services to taxonomists for standard genome sequencing and annotation.</title>
        <authorList>
            <consortium name="The Broad Institute Genomics Platform"/>
            <consortium name="The Broad Institute Genome Sequencing Center for Infectious Disease"/>
            <person name="Wu L."/>
            <person name="Ma J."/>
        </authorList>
    </citation>
    <scope>NUCLEOTIDE SEQUENCE [LARGE SCALE GENOMIC DNA]</scope>
    <source>
        <strain evidence="2">JCM 32148</strain>
    </source>
</reference>
<dbReference type="EMBL" id="JBHTHM010000001">
    <property type="protein sequence ID" value="MFD0782339.1"/>
    <property type="molecule type" value="Genomic_DNA"/>
</dbReference>